<organism evidence="4 5">
    <name type="scientific">Staphylococcus haemolyticus</name>
    <dbReference type="NCBI Taxonomy" id="1283"/>
    <lineage>
        <taxon>Bacteria</taxon>
        <taxon>Bacillati</taxon>
        <taxon>Bacillota</taxon>
        <taxon>Bacilli</taxon>
        <taxon>Bacillales</taxon>
        <taxon>Staphylococcaceae</taxon>
        <taxon>Staphylococcus</taxon>
    </lineage>
</organism>
<accession>A0A2K0A5H7</accession>
<gene>
    <name evidence="4" type="ORF">AL503_005515</name>
</gene>
<evidence type="ECO:0000256" key="1">
    <source>
        <dbReference type="ARBA" id="ARBA00023125"/>
    </source>
</evidence>
<dbReference type="Pfam" id="PF00440">
    <property type="entry name" value="TetR_N"/>
    <property type="match status" value="1"/>
</dbReference>
<reference evidence="4 5" key="1">
    <citation type="submission" date="2017-12" db="EMBL/GenBank/DDBJ databases">
        <title>FDA dAtabase for Regulatory Grade micrObial Sequences (FDA-ARGOS): Supporting development and validation of Infectious Disease Dx tests.</title>
        <authorList>
            <person name="Hoffmann M."/>
            <person name="Allard M."/>
            <person name="Evans P."/>
            <person name="Brown E."/>
            <person name="Tallon L."/>
            <person name="Sadzewicz L."/>
            <person name="Sengamalay N."/>
            <person name="Ott S."/>
            <person name="Godinez A."/>
            <person name="Nagaraj S."/>
            <person name="Vavikolanu K."/>
            <person name="Aluvathingal J."/>
            <person name="Nadendla S."/>
            <person name="Sichtig H."/>
        </authorList>
    </citation>
    <scope>NUCLEOTIDE SEQUENCE [LARGE SCALE GENOMIC DNA]</scope>
    <source>
        <strain evidence="4 5">FDAARGOS_148</strain>
    </source>
</reference>
<evidence type="ECO:0000259" key="3">
    <source>
        <dbReference type="PROSITE" id="PS50977"/>
    </source>
</evidence>
<evidence type="ECO:0000313" key="4">
    <source>
        <dbReference type="EMBL" id="PNN20270.1"/>
    </source>
</evidence>
<dbReference type="GO" id="GO:0003677">
    <property type="term" value="F:DNA binding"/>
    <property type="evidence" value="ECO:0007669"/>
    <property type="project" value="UniProtKB-UniRule"/>
</dbReference>
<proteinExistence type="predicted"/>
<dbReference type="Gene3D" id="1.10.357.10">
    <property type="entry name" value="Tetracycline Repressor, domain 2"/>
    <property type="match status" value="1"/>
</dbReference>
<feature type="domain" description="HTH tetR-type" evidence="3">
    <location>
        <begin position="11"/>
        <end position="71"/>
    </location>
</feature>
<evidence type="ECO:0000313" key="5">
    <source>
        <dbReference type="Proteomes" id="UP000053523"/>
    </source>
</evidence>
<feature type="DNA-binding region" description="H-T-H motif" evidence="2">
    <location>
        <begin position="34"/>
        <end position="53"/>
    </location>
</feature>
<dbReference type="PANTHER" id="PTHR43479:SF7">
    <property type="entry name" value="TETR-FAMILY TRANSCRIPTIONAL REGULATOR"/>
    <property type="match status" value="1"/>
</dbReference>
<dbReference type="EMBL" id="LORN02000015">
    <property type="protein sequence ID" value="PNN20270.1"/>
    <property type="molecule type" value="Genomic_DNA"/>
</dbReference>
<dbReference type="InterPro" id="IPR009057">
    <property type="entry name" value="Homeodomain-like_sf"/>
</dbReference>
<dbReference type="RefSeq" id="WP_053026800.1">
    <property type="nucleotide sequence ID" value="NZ_CAJCGD010000010.1"/>
</dbReference>
<dbReference type="AlphaFoldDB" id="A0A2K0A5H7"/>
<dbReference type="SUPFAM" id="SSF46689">
    <property type="entry name" value="Homeodomain-like"/>
    <property type="match status" value="1"/>
</dbReference>
<evidence type="ECO:0000256" key="2">
    <source>
        <dbReference type="PROSITE-ProRule" id="PRU00335"/>
    </source>
</evidence>
<dbReference type="InterPro" id="IPR050624">
    <property type="entry name" value="HTH-type_Tx_Regulator"/>
</dbReference>
<dbReference type="InterPro" id="IPR001647">
    <property type="entry name" value="HTH_TetR"/>
</dbReference>
<dbReference type="PROSITE" id="PS50977">
    <property type="entry name" value="HTH_TETR_2"/>
    <property type="match status" value="1"/>
</dbReference>
<keyword evidence="1 2" id="KW-0238">DNA-binding</keyword>
<name>A0A2K0A5H7_STAHA</name>
<protein>
    <submittedName>
        <fullName evidence="4">TetR/AcrR family transcriptional regulator</fullName>
    </submittedName>
</protein>
<dbReference type="PANTHER" id="PTHR43479">
    <property type="entry name" value="ACREF/ENVCD OPERON REPRESSOR-RELATED"/>
    <property type="match status" value="1"/>
</dbReference>
<sequence>MTTTKVDPRIIRTKKLLVEAFQEVSREKKMSQITVKDITERATVNRATFYAHFTDKYDILDYTLSETILKDLNNTLSVSDIINETVISNLFISIANYMVEVQDSCKMNSETFCNQAHQRINNELEDIFTIMLRNSYPEQDIDVLVNSASFLASGLCGLARHWLDTSSLTAEAFIDKNLPFLIHHITHL</sequence>
<dbReference type="Proteomes" id="UP000053523">
    <property type="component" value="Unassembled WGS sequence"/>
</dbReference>
<comment type="caution">
    <text evidence="4">The sequence shown here is derived from an EMBL/GenBank/DDBJ whole genome shotgun (WGS) entry which is preliminary data.</text>
</comment>